<gene>
    <name evidence="3" type="ORF">GBAR_LOCUS232</name>
</gene>
<dbReference type="InterPro" id="IPR003737">
    <property type="entry name" value="GlcNAc_PI_deacetylase-related"/>
</dbReference>
<dbReference type="Proteomes" id="UP001174909">
    <property type="component" value="Unassembled WGS sequence"/>
</dbReference>
<organism evidence="3 4">
    <name type="scientific">Geodia barretti</name>
    <name type="common">Barrett's horny sponge</name>
    <dbReference type="NCBI Taxonomy" id="519541"/>
    <lineage>
        <taxon>Eukaryota</taxon>
        <taxon>Metazoa</taxon>
        <taxon>Porifera</taxon>
        <taxon>Demospongiae</taxon>
        <taxon>Heteroscleromorpha</taxon>
        <taxon>Tetractinellida</taxon>
        <taxon>Astrophorina</taxon>
        <taxon>Geodiidae</taxon>
        <taxon>Geodia</taxon>
    </lineage>
</organism>
<dbReference type="PANTHER" id="PTHR12993">
    <property type="entry name" value="N-ACETYLGLUCOSAMINYL-PHOSPHATIDYLINOSITOL DE-N-ACETYLASE-RELATED"/>
    <property type="match status" value="1"/>
</dbReference>
<protein>
    <recommendedName>
        <fullName evidence="2">N-acetylglucosaminylphosphatidylinositol deacetylase</fullName>
        <ecNumber evidence="2">3.5.1.89</ecNumber>
    </recommendedName>
</protein>
<dbReference type="AlphaFoldDB" id="A0AA35QSF6"/>
<evidence type="ECO:0000313" key="3">
    <source>
        <dbReference type="EMBL" id="CAI7989506.1"/>
    </source>
</evidence>
<dbReference type="Pfam" id="PF02585">
    <property type="entry name" value="PIG-L"/>
    <property type="match status" value="1"/>
</dbReference>
<dbReference type="GO" id="GO:0000225">
    <property type="term" value="F:N-acetylglucosaminylphosphatidylinositol deacetylase activity"/>
    <property type="evidence" value="ECO:0007669"/>
    <property type="project" value="UniProtKB-EC"/>
</dbReference>
<dbReference type="EMBL" id="CASHTH010000031">
    <property type="protein sequence ID" value="CAI7989506.1"/>
    <property type="molecule type" value="Genomic_DNA"/>
</dbReference>
<evidence type="ECO:0000256" key="2">
    <source>
        <dbReference type="ARBA" id="ARBA00012176"/>
    </source>
</evidence>
<accession>A0AA35QSF6</accession>
<evidence type="ECO:0000313" key="4">
    <source>
        <dbReference type="Proteomes" id="UP001174909"/>
    </source>
</evidence>
<proteinExistence type="inferred from homology"/>
<keyword evidence="4" id="KW-1185">Reference proteome</keyword>
<dbReference type="InterPro" id="IPR024078">
    <property type="entry name" value="LmbE-like_dom_sf"/>
</dbReference>
<comment type="similarity">
    <text evidence="1">Belongs to the PIGL family.</text>
</comment>
<dbReference type="Gene3D" id="3.40.50.10320">
    <property type="entry name" value="LmbE-like"/>
    <property type="match status" value="1"/>
</dbReference>
<sequence>MEFAPERALVITPHPDDAEMWAGGTIAKWVKAGADVHYVLCTDGGKGTDDPEVTSEELVEIRSREQMAAAEILGVSNVVMLGRPDGELEDAADFRKELVRQIRLVKPDVVLTTEPYRRNMQWHRDHRIAGQVALDAVFPYARDHLHFGDLFLNEGIEPHKTAAIWFWGSENPNVFVDVADALDAKLAAVMAYRSQTRGRSEAEMEGFVRARAEQNAEIGNASGEEDVTGLALAEAFRRVTFRT</sequence>
<comment type="caution">
    <text evidence="3">The sequence shown here is derived from an EMBL/GenBank/DDBJ whole genome shotgun (WGS) entry which is preliminary data.</text>
</comment>
<dbReference type="SUPFAM" id="SSF102588">
    <property type="entry name" value="LmbE-like"/>
    <property type="match status" value="1"/>
</dbReference>
<name>A0AA35QSF6_GEOBA</name>
<reference evidence="3" key="1">
    <citation type="submission" date="2023-03" db="EMBL/GenBank/DDBJ databases">
        <authorList>
            <person name="Steffen K."/>
            <person name="Cardenas P."/>
        </authorList>
    </citation>
    <scope>NUCLEOTIDE SEQUENCE</scope>
</reference>
<dbReference type="EC" id="3.5.1.89" evidence="2"/>
<evidence type="ECO:0000256" key="1">
    <source>
        <dbReference type="ARBA" id="ARBA00006066"/>
    </source>
</evidence>
<dbReference type="PANTHER" id="PTHR12993:SF28">
    <property type="entry name" value="LMBE FAMILY PROTEIN"/>
    <property type="match status" value="1"/>
</dbReference>